<keyword evidence="5" id="KW-0539">Nucleus</keyword>
<dbReference type="InterPro" id="IPR002100">
    <property type="entry name" value="TF_MADSbox"/>
</dbReference>
<gene>
    <name evidence="9" type="ORF">WN944_002498</name>
</gene>
<reference evidence="9 10" key="1">
    <citation type="submission" date="2024-05" db="EMBL/GenBank/DDBJ databases">
        <title>Haplotype-resolved chromosome-level genome assembly of Huyou (Citrus changshanensis).</title>
        <authorList>
            <person name="Miao C."/>
            <person name="Chen W."/>
            <person name="Wu Y."/>
            <person name="Wang L."/>
            <person name="Zhao S."/>
            <person name="Grierson D."/>
            <person name="Xu C."/>
            <person name="Chen K."/>
        </authorList>
    </citation>
    <scope>NUCLEOTIDE SEQUENCE [LARGE SCALE GENOMIC DNA]</scope>
    <source>
        <strain evidence="9">01-14</strain>
        <tissue evidence="9">Leaf</tissue>
    </source>
</reference>
<evidence type="ECO:0000256" key="2">
    <source>
        <dbReference type="ARBA" id="ARBA00023015"/>
    </source>
</evidence>
<dbReference type="FunFam" id="3.40.1810.10:FF:000028">
    <property type="entry name" value="Agamous-like MADS-box protein AGL66 isoform A"/>
    <property type="match status" value="1"/>
</dbReference>
<dbReference type="Pfam" id="PF00319">
    <property type="entry name" value="SRF-TF"/>
    <property type="match status" value="1"/>
</dbReference>
<dbReference type="InterPro" id="IPR050142">
    <property type="entry name" value="MADS-box/MEF2_TF"/>
</dbReference>
<evidence type="ECO:0000313" key="9">
    <source>
        <dbReference type="EMBL" id="KAK9210129.1"/>
    </source>
</evidence>
<dbReference type="PANTHER" id="PTHR48019">
    <property type="entry name" value="SERUM RESPONSE FACTOR HOMOLOG"/>
    <property type="match status" value="1"/>
</dbReference>
<keyword evidence="6" id="KW-0175">Coiled coil</keyword>
<dbReference type="PROSITE" id="PS50066">
    <property type="entry name" value="MADS_BOX_2"/>
    <property type="match status" value="1"/>
</dbReference>
<evidence type="ECO:0000256" key="4">
    <source>
        <dbReference type="ARBA" id="ARBA00023163"/>
    </source>
</evidence>
<dbReference type="AlphaFoldDB" id="A0AAP0QNI8"/>
<dbReference type="Proteomes" id="UP001428341">
    <property type="component" value="Unassembled WGS sequence"/>
</dbReference>
<sequence>MGRRKLKIRRLESMKARQTKYSKRKIGILKKARELAVLCDTDLALLMFSPTGKPSLCVGQNKDLSTVLERLAKMSVDDREERNDALKLQQDQLRELKDKLAEKTKILREWKNPHNVKDIAQIHIMEEHLVGSLLKIRNKKRQLVQEQQQQRHEASDQVPFEIEVLQLVTRRDREHSFRVMNLLIKQLDGLGNNRADFCHPEDLYSQMKNVKRKRPKDHVHDPTQPHRQGNQSTGNYQQHSNRWTDTGCMQPQPS</sequence>
<dbReference type="GO" id="GO:0046983">
    <property type="term" value="F:protein dimerization activity"/>
    <property type="evidence" value="ECO:0007669"/>
    <property type="project" value="InterPro"/>
</dbReference>
<dbReference type="InterPro" id="IPR036879">
    <property type="entry name" value="TF_MADSbox_sf"/>
</dbReference>
<feature type="domain" description="MADS-box" evidence="8">
    <location>
        <begin position="1"/>
        <end position="53"/>
    </location>
</feature>
<evidence type="ECO:0000256" key="6">
    <source>
        <dbReference type="SAM" id="Coils"/>
    </source>
</evidence>
<keyword evidence="10" id="KW-1185">Reference proteome</keyword>
<keyword evidence="3" id="KW-0238">DNA-binding</keyword>
<dbReference type="GO" id="GO:0003677">
    <property type="term" value="F:DNA binding"/>
    <property type="evidence" value="ECO:0007669"/>
    <property type="project" value="UniProtKB-KW"/>
</dbReference>
<evidence type="ECO:0000256" key="1">
    <source>
        <dbReference type="ARBA" id="ARBA00004123"/>
    </source>
</evidence>
<organism evidence="9 10">
    <name type="scientific">Citrus x changshan-huyou</name>
    <dbReference type="NCBI Taxonomy" id="2935761"/>
    <lineage>
        <taxon>Eukaryota</taxon>
        <taxon>Viridiplantae</taxon>
        <taxon>Streptophyta</taxon>
        <taxon>Embryophyta</taxon>
        <taxon>Tracheophyta</taxon>
        <taxon>Spermatophyta</taxon>
        <taxon>Magnoliopsida</taxon>
        <taxon>eudicotyledons</taxon>
        <taxon>Gunneridae</taxon>
        <taxon>Pentapetalae</taxon>
        <taxon>rosids</taxon>
        <taxon>malvids</taxon>
        <taxon>Sapindales</taxon>
        <taxon>Rutaceae</taxon>
        <taxon>Aurantioideae</taxon>
        <taxon>Citrus</taxon>
    </lineage>
</organism>
<dbReference type="SMART" id="SM00432">
    <property type="entry name" value="MADS"/>
    <property type="match status" value="1"/>
</dbReference>
<comment type="subcellular location">
    <subcellularLocation>
        <location evidence="1">Nucleus</location>
    </subcellularLocation>
</comment>
<feature type="compositionally biased region" description="Polar residues" evidence="7">
    <location>
        <begin position="225"/>
        <end position="254"/>
    </location>
</feature>
<dbReference type="PRINTS" id="PR00404">
    <property type="entry name" value="MADSDOMAIN"/>
</dbReference>
<feature type="region of interest" description="Disordered" evidence="7">
    <location>
        <begin position="209"/>
        <end position="254"/>
    </location>
</feature>
<evidence type="ECO:0000256" key="5">
    <source>
        <dbReference type="ARBA" id="ARBA00023242"/>
    </source>
</evidence>
<evidence type="ECO:0000256" key="3">
    <source>
        <dbReference type="ARBA" id="ARBA00023125"/>
    </source>
</evidence>
<comment type="caution">
    <text evidence="9">The sequence shown here is derived from an EMBL/GenBank/DDBJ whole genome shotgun (WGS) entry which is preliminary data.</text>
</comment>
<evidence type="ECO:0000313" key="10">
    <source>
        <dbReference type="Proteomes" id="UP001428341"/>
    </source>
</evidence>
<proteinExistence type="predicted"/>
<protein>
    <recommendedName>
        <fullName evidence="8">MADS-box domain-containing protein</fullName>
    </recommendedName>
</protein>
<keyword evidence="4" id="KW-0804">Transcription</keyword>
<feature type="coiled-coil region" evidence="6">
    <location>
        <begin position="76"/>
        <end position="106"/>
    </location>
</feature>
<name>A0AAP0QNI8_9ROSI</name>
<dbReference type="Gene3D" id="3.40.1810.10">
    <property type="entry name" value="Transcription factor, MADS-box"/>
    <property type="match status" value="1"/>
</dbReference>
<dbReference type="SUPFAM" id="SSF55455">
    <property type="entry name" value="SRF-like"/>
    <property type="match status" value="1"/>
</dbReference>
<evidence type="ECO:0000256" key="7">
    <source>
        <dbReference type="SAM" id="MobiDB-lite"/>
    </source>
</evidence>
<accession>A0AAP0QNI8</accession>
<keyword evidence="2" id="KW-0805">Transcription regulation</keyword>
<dbReference type="EMBL" id="JBCGBO010000004">
    <property type="protein sequence ID" value="KAK9210129.1"/>
    <property type="molecule type" value="Genomic_DNA"/>
</dbReference>
<dbReference type="GO" id="GO:0005634">
    <property type="term" value="C:nucleus"/>
    <property type="evidence" value="ECO:0007669"/>
    <property type="project" value="UniProtKB-SubCell"/>
</dbReference>
<evidence type="ECO:0000259" key="8">
    <source>
        <dbReference type="PROSITE" id="PS50066"/>
    </source>
</evidence>